<evidence type="ECO:0000313" key="2">
    <source>
        <dbReference type="EMBL" id="KAJ8439118.1"/>
    </source>
</evidence>
<keyword evidence="1" id="KW-0812">Transmembrane</keyword>
<feature type="transmembrane region" description="Helical" evidence="1">
    <location>
        <begin position="90"/>
        <end position="116"/>
    </location>
</feature>
<gene>
    <name evidence="2" type="ORF">Cgig2_027044</name>
</gene>
<dbReference type="Proteomes" id="UP001153076">
    <property type="component" value="Unassembled WGS sequence"/>
</dbReference>
<dbReference type="OrthoDB" id="4469945at2759"/>
<comment type="caution">
    <text evidence="2">The sequence shown here is derived from an EMBL/GenBank/DDBJ whole genome shotgun (WGS) entry which is preliminary data.</text>
</comment>
<protein>
    <submittedName>
        <fullName evidence="2">Uncharacterized protein</fullName>
    </submittedName>
</protein>
<keyword evidence="1" id="KW-0472">Membrane</keyword>
<sequence>MSFSRSNQLGDGCKCSRCHMQGIRKVSHSSQNPGRGYMKCLRCNKFLKWVNDDNEMEKRILMMLTEINKELSELRILVKLIEKGQSVGHIFTVINIFTIHYKILILTITIRGWVVINRSNNNPTPLSVSSNNRNHSIPTIISLILLNLSLRFSAQRSNIKIKQFINPKDNQSSTGGLAFAVGLGEEVKVGFAGYLHDFFREVDLG</sequence>
<feature type="transmembrane region" description="Helical" evidence="1">
    <location>
        <begin position="136"/>
        <end position="154"/>
    </location>
</feature>
<dbReference type="EMBL" id="JAKOGI010000229">
    <property type="protein sequence ID" value="KAJ8439118.1"/>
    <property type="molecule type" value="Genomic_DNA"/>
</dbReference>
<keyword evidence="3" id="KW-1185">Reference proteome</keyword>
<evidence type="ECO:0000256" key="1">
    <source>
        <dbReference type="SAM" id="Phobius"/>
    </source>
</evidence>
<organism evidence="2 3">
    <name type="scientific">Carnegiea gigantea</name>
    <dbReference type="NCBI Taxonomy" id="171969"/>
    <lineage>
        <taxon>Eukaryota</taxon>
        <taxon>Viridiplantae</taxon>
        <taxon>Streptophyta</taxon>
        <taxon>Embryophyta</taxon>
        <taxon>Tracheophyta</taxon>
        <taxon>Spermatophyta</taxon>
        <taxon>Magnoliopsida</taxon>
        <taxon>eudicotyledons</taxon>
        <taxon>Gunneridae</taxon>
        <taxon>Pentapetalae</taxon>
        <taxon>Caryophyllales</taxon>
        <taxon>Cactineae</taxon>
        <taxon>Cactaceae</taxon>
        <taxon>Cactoideae</taxon>
        <taxon>Echinocereeae</taxon>
        <taxon>Carnegiea</taxon>
    </lineage>
</organism>
<keyword evidence="1" id="KW-1133">Transmembrane helix</keyword>
<proteinExistence type="predicted"/>
<reference evidence="2" key="1">
    <citation type="submission" date="2022-04" db="EMBL/GenBank/DDBJ databases">
        <title>Carnegiea gigantea Genome sequencing and assembly v2.</title>
        <authorList>
            <person name="Copetti D."/>
            <person name="Sanderson M.J."/>
            <person name="Burquez A."/>
            <person name="Wojciechowski M.F."/>
        </authorList>
    </citation>
    <scope>NUCLEOTIDE SEQUENCE</scope>
    <source>
        <strain evidence="2">SGP5-SGP5p</strain>
        <tissue evidence="2">Aerial part</tissue>
    </source>
</reference>
<dbReference type="AlphaFoldDB" id="A0A9Q1K994"/>
<evidence type="ECO:0000313" key="3">
    <source>
        <dbReference type="Proteomes" id="UP001153076"/>
    </source>
</evidence>
<name>A0A9Q1K994_9CARY</name>
<accession>A0A9Q1K994</accession>